<dbReference type="EMBL" id="CACRXK020009564">
    <property type="protein sequence ID" value="CAB4017480.1"/>
    <property type="molecule type" value="Genomic_DNA"/>
</dbReference>
<accession>A0A7D9EVY7</accession>
<evidence type="ECO:0000256" key="1">
    <source>
        <dbReference type="SAM" id="MobiDB-lite"/>
    </source>
</evidence>
<name>A0A7D9EVY7_PARCT</name>
<feature type="compositionally biased region" description="Polar residues" evidence="1">
    <location>
        <begin position="154"/>
        <end position="169"/>
    </location>
</feature>
<evidence type="ECO:0000313" key="2">
    <source>
        <dbReference type="EMBL" id="CAB4017480.1"/>
    </source>
</evidence>
<feature type="compositionally biased region" description="Basic and acidic residues" evidence="1">
    <location>
        <begin position="188"/>
        <end position="228"/>
    </location>
</feature>
<feature type="compositionally biased region" description="Basic and acidic residues" evidence="1">
    <location>
        <begin position="113"/>
        <end position="127"/>
    </location>
</feature>
<proteinExistence type="predicted"/>
<organism evidence="2 3">
    <name type="scientific">Paramuricea clavata</name>
    <name type="common">Red gorgonian</name>
    <name type="synonym">Violescent sea-whip</name>
    <dbReference type="NCBI Taxonomy" id="317549"/>
    <lineage>
        <taxon>Eukaryota</taxon>
        <taxon>Metazoa</taxon>
        <taxon>Cnidaria</taxon>
        <taxon>Anthozoa</taxon>
        <taxon>Octocorallia</taxon>
        <taxon>Malacalcyonacea</taxon>
        <taxon>Plexauridae</taxon>
        <taxon>Paramuricea</taxon>
    </lineage>
</organism>
<feature type="compositionally biased region" description="Acidic residues" evidence="1">
    <location>
        <begin position="230"/>
        <end position="242"/>
    </location>
</feature>
<dbReference type="Proteomes" id="UP001152795">
    <property type="component" value="Unassembled WGS sequence"/>
</dbReference>
<sequence>MSTAKQLQQEKEIASDALSEEVRSYVNYFDQYEFLDTLKSVIKTSNEGKSKKKEDIEHLINYSCGFAKCVNLWDVKNVKSLTGMERLRRDLKEMDEMVLTSKFKNIQTLNEEEDKHEIDSSENEEQKPRRRTRASPEPQAEGGRQRQNGRGTNADPTNQKDQINKSTDLLTRGKKQPQNEANAGSKRGTREDKQEVRENTRKTETDKTNSRQRFVEERRRVSHDKLDIDLYNDDDNDSDSSVETEKPSRRKSASPDGRVSSARGDKNGQRGKQTSDEEQQGRRREKPNGAQEKNKSSARGEGTVNQRTRRRIRADDLDIGGADI</sequence>
<comment type="caution">
    <text evidence="2">The sequence shown here is derived from an EMBL/GenBank/DDBJ whole genome shotgun (WGS) entry which is preliminary data.</text>
</comment>
<evidence type="ECO:0000313" key="3">
    <source>
        <dbReference type="Proteomes" id="UP001152795"/>
    </source>
</evidence>
<dbReference type="AlphaFoldDB" id="A0A7D9EVY7"/>
<protein>
    <submittedName>
        <fullName evidence="2">Uncharacterized protein</fullName>
    </submittedName>
</protein>
<feature type="compositionally biased region" description="Basic and acidic residues" evidence="1">
    <location>
        <begin position="263"/>
        <end position="282"/>
    </location>
</feature>
<gene>
    <name evidence="2" type="ORF">PACLA_8A071110</name>
</gene>
<reference evidence="2" key="1">
    <citation type="submission" date="2020-04" db="EMBL/GenBank/DDBJ databases">
        <authorList>
            <person name="Alioto T."/>
            <person name="Alioto T."/>
            <person name="Gomez Garrido J."/>
        </authorList>
    </citation>
    <scope>NUCLEOTIDE SEQUENCE</scope>
    <source>
        <strain evidence="2">A484AB</strain>
    </source>
</reference>
<keyword evidence="3" id="KW-1185">Reference proteome</keyword>
<feature type="region of interest" description="Disordered" evidence="1">
    <location>
        <begin position="108"/>
        <end position="324"/>
    </location>
</feature>